<name>A0A1M6XZN3_9BACT</name>
<dbReference type="AlphaFoldDB" id="A0A1M6XZN3"/>
<feature type="domain" description="SWIM-type" evidence="2">
    <location>
        <begin position="34"/>
        <end position="69"/>
    </location>
</feature>
<organism evidence="3 4">
    <name type="scientific">Chitinophaga jiangningensis</name>
    <dbReference type="NCBI Taxonomy" id="1419482"/>
    <lineage>
        <taxon>Bacteria</taxon>
        <taxon>Pseudomonadati</taxon>
        <taxon>Bacteroidota</taxon>
        <taxon>Chitinophagia</taxon>
        <taxon>Chitinophagales</taxon>
        <taxon>Chitinophagaceae</taxon>
        <taxon>Chitinophaga</taxon>
    </lineage>
</organism>
<dbReference type="OrthoDB" id="677485at2"/>
<dbReference type="RefSeq" id="WP_143159836.1">
    <property type="nucleotide sequence ID" value="NZ_FRBL01000002.1"/>
</dbReference>
<evidence type="ECO:0000259" key="2">
    <source>
        <dbReference type="PROSITE" id="PS50966"/>
    </source>
</evidence>
<accession>A0A1M6XZN3</accession>
<reference evidence="3 4" key="1">
    <citation type="submission" date="2016-11" db="EMBL/GenBank/DDBJ databases">
        <authorList>
            <person name="Jaros S."/>
            <person name="Januszkiewicz K."/>
            <person name="Wedrychowicz H."/>
        </authorList>
    </citation>
    <scope>NUCLEOTIDE SEQUENCE [LARGE SCALE GENOMIC DNA]</scope>
    <source>
        <strain evidence="3 4">DSM 27406</strain>
    </source>
</reference>
<keyword evidence="1" id="KW-0862">Zinc</keyword>
<dbReference type="InterPro" id="IPR007527">
    <property type="entry name" value="Znf_SWIM"/>
</dbReference>
<evidence type="ECO:0000256" key="1">
    <source>
        <dbReference type="PROSITE-ProRule" id="PRU00325"/>
    </source>
</evidence>
<keyword evidence="4" id="KW-1185">Reference proteome</keyword>
<protein>
    <recommendedName>
        <fullName evidence="2">SWIM-type domain-containing protein</fullName>
    </recommendedName>
</protein>
<dbReference type="STRING" id="1419482.SAMN05444266_10284"/>
<dbReference type="PROSITE" id="PS50966">
    <property type="entry name" value="ZF_SWIM"/>
    <property type="match status" value="1"/>
</dbReference>
<keyword evidence="1" id="KW-0863">Zinc-finger</keyword>
<evidence type="ECO:0000313" key="4">
    <source>
        <dbReference type="Proteomes" id="UP000184420"/>
    </source>
</evidence>
<keyword evidence="1" id="KW-0479">Metal-binding</keyword>
<gene>
    <name evidence="3" type="ORF">SAMN05444266_10284</name>
</gene>
<dbReference type="EMBL" id="FRBL01000002">
    <property type="protein sequence ID" value="SHL11303.1"/>
    <property type="molecule type" value="Genomic_DNA"/>
</dbReference>
<dbReference type="GO" id="GO:0008270">
    <property type="term" value="F:zinc ion binding"/>
    <property type="evidence" value="ECO:0007669"/>
    <property type="project" value="UniProtKB-KW"/>
</dbReference>
<dbReference type="Proteomes" id="UP000184420">
    <property type="component" value="Unassembled WGS sequence"/>
</dbReference>
<evidence type="ECO:0000313" key="3">
    <source>
        <dbReference type="EMBL" id="SHL11303.1"/>
    </source>
</evidence>
<proteinExistence type="predicted"/>
<sequence>MKPTIYVRPEMALPDNDQWQHRFNVKSETSNRLYVISQNKKGRHWGCSCPGWKAHRTCKHLSAIGLPGNCQPYEVTLINS</sequence>